<keyword evidence="4" id="KW-1185">Reference proteome</keyword>
<dbReference type="InterPro" id="IPR003782">
    <property type="entry name" value="SCO1/SenC"/>
</dbReference>
<evidence type="ECO:0000313" key="3">
    <source>
        <dbReference type="EMBL" id="MCZ4279371.1"/>
    </source>
</evidence>
<dbReference type="RefSeq" id="WP_269421579.1">
    <property type="nucleotide sequence ID" value="NZ_JAPWGY010000001.1"/>
</dbReference>
<reference evidence="3" key="1">
    <citation type="submission" date="2022-12" db="EMBL/GenBank/DDBJ databases">
        <title>Bacterial isolates from different developmental stages of Nematostella vectensis.</title>
        <authorList>
            <person name="Fraune S."/>
        </authorList>
    </citation>
    <scope>NUCLEOTIDE SEQUENCE</scope>
    <source>
        <strain evidence="3">G21630-S1</strain>
    </source>
</reference>
<protein>
    <submittedName>
        <fullName evidence="3">SCO family protein</fullName>
    </submittedName>
</protein>
<evidence type="ECO:0000256" key="2">
    <source>
        <dbReference type="SAM" id="SignalP"/>
    </source>
</evidence>
<comment type="caution">
    <text evidence="3">The sequence shown here is derived from an EMBL/GenBank/DDBJ whole genome shotgun (WGS) entry which is preliminary data.</text>
</comment>
<evidence type="ECO:0000313" key="4">
    <source>
        <dbReference type="Proteomes" id="UP001069802"/>
    </source>
</evidence>
<dbReference type="Proteomes" id="UP001069802">
    <property type="component" value="Unassembled WGS sequence"/>
</dbReference>
<feature type="chain" id="PRO_5045288663" evidence="2">
    <location>
        <begin position="28"/>
        <end position="232"/>
    </location>
</feature>
<dbReference type="InterPro" id="IPR036249">
    <property type="entry name" value="Thioredoxin-like_sf"/>
</dbReference>
<feature type="signal peptide" evidence="2">
    <location>
        <begin position="1"/>
        <end position="27"/>
    </location>
</feature>
<dbReference type="CDD" id="cd02968">
    <property type="entry name" value="SCO"/>
    <property type="match status" value="1"/>
</dbReference>
<dbReference type="SUPFAM" id="SSF52833">
    <property type="entry name" value="Thioredoxin-like"/>
    <property type="match status" value="1"/>
</dbReference>
<gene>
    <name evidence="3" type="ORF">O4H49_01195</name>
</gene>
<dbReference type="PANTHER" id="PTHR12151:SF25">
    <property type="entry name" value="LINALOOL DEHYDRATASE_ISOMERASE DOMAIN-CONTAINING PROTEIN"/>
    <property type="match status" value="1"/>
</dbReference>
<sequence length="232" mass="25578">MNWQTLFQKFALLLVIIFGTESTALFAQAVAETVPVPDSKTASETAPVTPPALEALFGGTFELLDHQGSVRRDSDWPDKLKLIFFGYTHCPAICPTSLNDISEALDLLGNEADLIQPLFITVDPERDRPVVLADYISSFHPSLIGLSGTEEQVAAVSKKFRVQRHKILLSEEDHSAHSEHSDGHGGAVNYDAAHSSLTYLMDTEGKFLTIFPYDTGANVMAQRLKVYLEKSR</sequence>
<accession>A0ABT4LE45</accession>
<name>A0ABT4LE45_9PROT</name>
<proteinExistence type="inferred from homology"/>
<dbReference type="EMBL" id="JAPWGY010000001">
    <property type="protein sequence ID" value="MCZ4279371.1"/>
    <property type="molecule type" value="Genomic_DNA"/>
</dbReference>
<comment type="similarity">
    <text evidence="1">Belongs to the SCO1/2 family.</text>
</comment>
<keyword evidence="2" id="KW-0732">Signal</keyword>
<dbReference type="Gene3D" id="3.40.30.10">
    <property type="entry name" value="Glutaredoxin"/>
    <property type="match status" value="1"/>
</dbReference>
<evidence type="ECO:0000256" key="1">
    <source>
        <dbReference type="ARBA" id="ARBA00010996"/>
    </source>
</evidence>
<organism evidence="3 4">
    <name type="scientific">Kiloniella laminariae</name>
    <dbReference type="NCBI Taxonomy" id="454162"/>
    <lineage>
        <taxon>Bacteria</taxon>
        <taxon>Pseudomonadati</taxon>
        <taxon>Pseudomonadota</taxon>
        <taxon>Alphaproteobacteria</taxon>
        <taxon>Rhodospirillales</taxon>
        <taxon>Kiloniellaceae</taxon>
        <taxon>Kiloniella</taxon>
    </lineage>
</organism>
<dbReference type="PANTHER" id="PTHR12151">
    <property type="entry name" value="ELECTRON TRANSPORT PROTIN SCO1/SENC FAMILY MEMBER"/>
    <property type="match status" value="1"/>
</dbReference>
<dbReference type="Pfam" id="PF02630">
    <property type="entry name" value="SCO1-SenC"/>
    <property type="match status" value="1"/>
</dbReference>